<feature type="region of interest" description="Disordered" evidence="1">
    <location>
        <begin position="93"/>
        <end position="139"/>
    </location>
</feature>
<dbReference type="AlphaFoldDB" id="A0A3N1GYE5"/>
<accession>A0A3N1GYE5</accession>
<dbReference type="Proteomes" id="UP000268727">
    <property type="component" value="Unassembled WGS sequence"/>
</dbReference>
<protein>
    <submittedName>
        <fullName evidence="2">Sigma 54 modulation/S30EA-like ribosomal protein</fullName>
    </submittedName>
</protein>
<comment type="caution">
    <text evidence="2">The sequence shown here is derived from an EMBL/GenBank/DDBJ whole genome shotgun (WGS) entry which is preliminary data.</text>
</comment>
<keyword evidence="3" id="KW-1185">Reference proteome</keyword>
<dbReference type="Pfam" id="PF02482">
    <property type="entry name" value="Ribosomal_S30AE"/>
    <property type="match status" value="1"/>
</dbReference>
<proteinExistence type="predicted"/>
<evidence type="ECO:0000313" key="3">
    <source>
        <dbReference type="Proteomes" id="UP000268727"/>
    </source>
</evidence>
<dbReference type="Gene3D" id="3.30.160.100">
    <property type="entry name" value="Ribosome hibernation promotion factor-like"/>
    <property type="match status" value="1"/>
</dbReference>
<feature type="compositionally biased region" description="Basic and acidic residues" evidence="1">
    <location>
        <begin position="93"/>
        <end position="113"/>
    </location>
</feature>
<dbReference type="OrthoDB" id="121633at2"/>
<organism evidence="2 3">
    <name type="scientific">Saccharothrix texasensis</name>
    <dbReference type="NCBI Taxonomy" id="103734"/>
    <lineage>
        <taxon>Bacteria</taxon>
        <taxon>Bacillati</taxon>
        <taxon>Actinomycetota</taxon>
        <taxon>Actinomycetes</taxon>
        <taxon>Pseudonocardiales</taxon>
        <taxon>Pseudonocardiaceae</taxon>
        <taxon>Saccharothrix</taxon>
    </lineage>
</organism>
<evidence type="ECO:0000256" key="1">
    <source>
        <dbReference type="SAM" id="MobiDB-lite"/>
    </source>
</evidence>
<reference evidence="2 3" key="1">
    <citation type="submission" date="2018-11" db="EMBL/GenBank/DDBJ databases">
        <title>Sequencing the genomes of 1000 actinobacteria strains.</title>
        <authorList>
            <person name="Klenk H.-P."/>
        </authorList>
    </citation>
    <scope>NUCLEOTIDE SEQUENCE [LARGE SCALE GENOMIC DNA]</scope>
    <source>
        <strain evidence="2 3">DSM 44231</strain>
    </source>
</reference>
<gene>
    <name evidence="2" type="ORF">EDD40_0480</name>
</gene>
<dbReference type="GO" id="GO:0005840">
    <property type="term" value="C:ribosome"/>
    <property type="evidence" value="ECO:0007669"/>
    <property type="project" value="UniProtKB-KW"/>
</dbReference>
<evidence type="ECO:0000313" key="2">
    <source>
        <dbReference type="EMBL" id="ROP35258.1"/>
    </source>
</evidence>
<keyword evidence="2" id="KW-0687">Ribonucleoprotein</keyword>
<dbReference type="InterPro" id="IPR003489">
    <property type="entry name" value="RHF/RaiA"/>
</dbReference>
<dbReference type="InterPro" id="IPR036567">
    <property type="entry name" value="RHF-like"/>
</dbReference>
<sequence>MQIQVNTDHNIHGGEGLATYVTTDLESSLSRFSGWLTRVEVHLSEDGGSKPEDKKCVIEARPGGKQPVAVTHHATTVDDAYAGAAHKLGRVLDSRYSRAHDHKGSDSIRHMPPPEDPEQVGVIETSLDAEGGDAEPRAI</sequence>
<dbReference type="EMBL" id="RJKM01000001">
    <property type="protein sequence ID" value="ROP35258.1"/>
    <property type="molecule type" value="Genomic_DNA"/>
</dbReference>
<dbReference type="RefSeq" id="WP_123747688.1">
    <property type="nucleotide sequence ID" value="NZ_RJKM01000001.1"/>
</dbReference>
<name>A0A3N1GYE5_9PSEU</name>
<keyword evidence="2" id="KW-0689">Ribosomal protein</keyword>
<dbReference type="SUPFAM" id="SSF69754">
    <property type="entry name" value="Ribosome binding protein Y (YfiA homologue)"/>
    <property type="match status" value="1"/>
</dbReference>